<protein>
    <submittedName>
        <fullName evidence="2">Alpha/beta-hydrolase</fullName>
    </submittedName>
</protein>
<dbReference type="InterPro" id="IPR002925">
    <property type="entry name" value="Dienelactn_hydro"/>
</dbReference>
<proteinExistence type="predicted"/>
<evidence type="ECO:0000259" key="1">
    <source>
        <dbReference type="Pfam" id="PF01738"/>
    </source>
</evidence>
<reference evidence="2" key="1">
    <citation type="journal article" date="2020" name="Stud. Mycol.">
        <title>101 Dothideomycetes genomes: a test case for predicting lifestyles and emergence of pathogens.</title>
        <authorList>
            <person name="Haridas S."/>
            <person name="Albert R."/>
            <person name="Binder M."/>
            <person name="Bloem J."/>
            <person name="Labutti K."/>
            <person name="Salamov A."/>
            <person name="Andreopoulos B."/>
            <person name="Baker S."/>
            <person name="Barry K."/>
            <person name="Bills G."/>
            <person name="Bluhm B."/>
            <person name="Cannon C."/>
            <person name="Castanera R."/>
            <person name="Culley D."/>
            <person name="Daum C."/>
            <person name="Ezra D."/>
            <person name="Gonzalez J."/>
            <person name="Henrissat B."/>
            <person name="Kuo A."/>
            <person name="Liang C."/>
            <person name="Lipzen A."/>
            <person name="Lutzoni F."/>
            <person name="Magnuson J."/>
            <person name="Mondo S."/>
            <person name="Nolan M."/>
            <person name="Ohm R."/>
            <person name="Pangilinan J."/>
            <person name="Park H.-J."/>
            <person name="Ramirez L."/>
            <person name="Alfaro M."/>
            <person name="Sun H."/>
            <person name="Tritt A."/>
            <person name="Yoshinaga Y."/>
            <person name="Zwiers L.-H."/>
            <person name="Turgeon B."/>
            <person name="Goodwin S."/>
            <person name="Spatafora J."/>
            <person name="Crous P."/>
            <person name="Grigoriev I."/>
        </authorList>
    </citation>
    <scope>NUCLEOTIDE SEQUENCE</scope>
    <source>
        <strain evidence="2">CBS 675.92</strain>
    </source>
</reference>
<dbReference type="Gene3D" id="3.40.50.1820">
    <property type="entry name" value="alpha/beta hydrolase"/>
    <property type="match status" value="1"/>
</dbReference>
<dbReference type="PANTHER" id="PTHR17630:SF105">
    <property type="entry name" value="DIENELACTONE HYDROLASE FAMILY PROTEIN (AFU_ORTHOLOGUE AFUA_4G08790)"/>
    <property type="match status" value="1"/>
</dbReference>
<evidence type="ECO:0000313" key="3">
    <source>
        <dbReference type="Proteomes" id="UP000800035"/>
    </source>
</evidence>
<sequence>MACADCFRGGTAIGTPQGTVETHHSYPTYVATPPSTSTTPTKASTVILFTDAFGLKLVNNKLLADTYAAETGCRVLVPDIIPGGPMSTDVLPLMDTMMSPVSLWDLKGQVWRAWCAVRAIGFALPFLWYATPNFKGCLERCLKFARAVKKDIADEGKGGKLGVAGFCWGGYQATNLCAYPAVEGTEERLVDAHFCAHPSLVKTPDDFVNAVVRFKTPVCIAHAGNDMALSNQQMDETEAALRQKTGSGDGEGGYHWQIRRYEGCGHGFAVRARPESEVEGKGAEEARGQAVEWFKRWL</sequence>
<accession>A0A6A5UE86</accession>
<dbReference type="SUPFAM" id="SSF53474">
    <property type="entry name" value="alpha/beta-Hydrolases"/>
    <property type="match status" value="1"/>
</dbReference>
<dbReference type="EMBL" id="ML976978">
    <property type="protein sequence ID" value="KAF1963014.1"/>
    <property type="molecule type" value="Genomic_DNA"/>
</dbReference>
<keyword evidence="2" id="KW-0378">Hydrolase</keyword>
<dbReference type="OrthoDB" id="17560at2759"/>
<feature type="domain" description="Dienelactone hydrolase" evidence="1">
    <location>
        <begin position="155"/>
        <end position="296"/>
    </location>
</feature>
<name>A0A6A5UE86_9PLEO</name>
<dbReference type="Proteomes" id="UP000800035">
    <property type="component" value="Unassembled WGS sequence"/>
</dbReference>
<organism evidence="2 3">
    <name type="scientific">Byssothecium circinans</name>
    <dbReference type="NCBI Taxonomy" id="147558"/>
    <lineage>
        <taxon>Eukaryota</taxon>
        <taxon>Fungi</taxon>
        <taxon>Dikarya</taxon>
        <taxon>Ascomycota</taxon>
        <taxon>Pezizomycotina</taxon>
        <taxon>Dothideomycetes</taxon>
        <taxon>Pleosporomycetidae</taxon>
        <taxon>Pleosporales</taxon>
        <taxon>Massarineae</taxon>
        <taxon>Massarinaceae</taxon>
        <taxon>Byssothecium</taxon>
    </lineage>
</organism>
<dbReference type="Pfam" id="PF01738">
    <property type="entry name" value="DLH"/>
    <property type="match status" value="1"/>
</dbReference>
<keyword evidence="3" id="KW-1185">Reference proteome</keyword>
<dbReference type="InterPro" id="IPR029058">
    <property type="entry name" value="AB_hydrolase_fold"/>
</dbReference>
<evidence type="ECO:0000313" key="2">
    <source>
        <dbReference type="EMBL" id="KAF1963014.1"/>
    </source>
</evidence>
<gene>
    <name evidence="2" type="ORF">CC80DRAFT_487439</name>
</gene>
<dbReference type="PANTHER" id="PTHR17630">
    <property type="entry name" value="DIENELACTONE HYDROLASE"/>
    <property type="match status" value="1"/>
</dbReference>
<dbReference type="GO" id="GO:0016787">
    <property type="term" value="F:hydrolase activity"/>
    <property type="evidence" value="ECO:0007669"/>
    <property type="project" value="UniProtKB-KW"/>
</dbReference>
<dbReference type="AlphaFoldDB" id="A0A6A5UE86"/>